<feature type="transmembrane region" description="Helical" evidence="1">
    <location>
        <begin position="178"/>
        <end position="202"/>
    </location>
</feature>
<dbReference type="OrthoDB" id="5244291at2"/>
<keyword evidence="4" id="KW-1185">Reference proteome</keyword>
<evidence type="ECO:0000256" key="1">
    <source>
        <dbReference type="SAM" id="Phobius"/>
    </source>
</evidence>
<dbReference type="STRING" id="42256.RradSPS_2330"/>
<accession>A0A023X5M4</accession>
<dbReference type="AlphaFoldDB" id="A0A023X5M4"/>
<dbReference type="HOGENOM" id="CLU_108032_0_0_11"/>
<organism evidence="2 4">
    <name type="scientific">Rubrobacter radiotolerans</name>
    <name type="common">Arthrobacter radiotolerans</name>
    <dbReference type="NCBI Taxonomy" id="42256"/>
    <lineage>
        <taxon>Bacteria</taxon>
        <taxon>Bacillati</taxon>
        <taxon>Actinomycetota</taxon>
        <taxon>Rubrobacteria</taxon>
        <taxon>Rubrobacterales</taxon>
        <taxon>Rubrobacteraceae</taxon>
        <taxon>Rubrobacter</taxon>
    </lineage>
</organism>
<dbReference type="RefSeq" id="WP_143534029.1">
    <property type="nucleotide sequence ID" value="NZ_CP007514.1"/>
</dbReference>
<dbReference type="Proteomes" id="UP000025229">
    <property type="component" value="Chromosome"/>
</dbReference>
<dbReference type="Proteomes" id="UP001281130">
    <property type="component" value="Unassembled WGS sequence"/>
</dbReference>
<evidence type="ECO:0000313" key="3">
    <source>
        <dbReference type="EMBL" id="MDX5895018.1"/>
    </source>
</evidence>
<dbReference type="EMBL" id="JAWXXX010000001">
    <property type="protein sequence ID" value="MDX5895018.1"/>
    <property type="molecule type" value="Genomic_DNA"/>
</dbReference>
<feature type="transmembrane region" description="Helical" evidence="1">
    <location>
        <begin position="61"/>
        <end position="80"/>
    </location>
</feature>
<proteinExistence type="predicted"/>
<protein>
    <submittedName>
        <fullName evidence="2">Uncharacterized protein</fullName>
    </submittedName>
</protein>
<dbReference type="KEGG" id="rrd:RradSPS_2330"/>
<feature type="transmembrane region" description="Helical" evidence="1">
    <location>
        <begin position="92"/>
        <end position="112"/>
    </location>
</feature>
<feature type="transmembrane region" description="Helical" evidence="1">
    <location>
        <begin position="152"/>
        <end position="172"/>
    </location>
</feature>
<reference evidence="3" key="2">
    <citation type="submission" date="2023-11" db="EMBL/GenBank/DDBJ databases">
        <title>MicrobeMod: A computational toolkit for identifying prokaryotic methylation and restriction-modification with nanopore sequencing.</title>
        <authorList>
            <person name="Crits-Christoph A."/>
            <person name="Kang S.C."/>
            <person name="Lee H."/>
            <person name="Ostrov N."/>
        </authorList>
    </citation>
    <scope>NUCLEOTIDE SEQUENCE</scope>
    <source>
        <strain evidence="3">ATCC 51242</strain>
    </source>
</reference>
<gene>
    <name evidence="2" type="ORF">RradSPS_2330</name>
    <name evidence="3" type="ORF">SIL72_13410</name>
</gene>
<evidence type="ECO:0000313" key="4">
    <source>
        <dbReference type="Proteomes" id="UP000025229"/>
    </source>
</evidence>
<name>A0A023X5M4_RUBRA</name>
<reference evidence="2 4" key="1">
    <citation type="submission" date="2014-03" db="EMBL/GenBank/DDBJ databases">
        <title>Complete genome sequence of the Radio-Resistant Rubrobacter radiotolerans RSPS-4.</title>
        <authorList>
            <person name="Egas C.C."/>
            <person name="Barroso C.C."/>
            <person name="Froufe H.J.C."/>
            <person name="Pacheco J.J."/>
            <person name="Albuquerque L.L."/>
            <person name="da Costa M.M.S."/>
        </authorList>
    </citation>
    <scope>NUCLEOTIDE SEQUENCE [LARGE SCALE GENOMIC DNA]</scope>
    <source>
        <strain evidence="2 4">RSPS-4</strain>
    </source>
</reference>
<sequence>MKTTTTARTTETRTGRSRPAGLVAALLLLCGLAGGVLWALSPLGVALSEFAFRTPNVFWRLFFTAPALMVFGLLGLYLALRREIGRAGTVGVALAGLGGLAVVAGDLGLYHLGLDDLYLISAPAYRTFRAGLLALCLGCLVLGAASASDRRLPLWAFLPLAVGALAGLISVLRDFGAIGAAMWVFFGASFSLCCAVVLVGVLRDRGRSGKNPKNTPAPDEPSR</sequence>
<keyword evidence="1" id="KW-1133">Transmembrane helix</keyword>
<evidence type="ECO:0000313" key="2">
    <source>
        <dbReference type="EMBL" id="AHY47613.1"/>
    </source>
</evidence>
<keyword evidence="1" id="KW-0812">Transmembrane</keyword>
<feature type="transmembrane region" description="Helical" evidence="1">
    <location>
        <begin position="124"/>
        <end position="145"/>
    </location>
</feature>
<keyword evidence="1" id="KW-0472">Membrane</keyword>
<feature type="transmembrane region" description="Helical" evidence="1">
    <location>
        <begin position="20"/>
        <end position="41"/>
    </location>
</feature>
<dbReference type="EMBL" id="CP007514">
    <property type="protein sequence ID" value="AHY47613.1"/>
    <property type="molecule type" value="Genomic_DNA"/>
</dbReference>